<evidence type="ECO:0008006" key="5">
    <source>
        <dbReference type="Google" id="ProtNLM"/>
    </source>
</evidence>
<dbReference type="InterPro" id="IPR046848">
    <property type="entry name" value="E_motif"/>
</dbReference>
<evidence type="ECO:0000256" key="1">
    <source>
        <dbReference type="ARBA" id="ARBA00022737"/>
    </source>
</evidence>
<feature type="repeat" description="PPR" evidence="3">
    <location>
        <begin position="377"/>
        <end position="411"/>
    </location>
</feature>
<dbReference type="NCBIfam" id="TIGR00756">
    <property type="entry name" value="PPR"/>
    <property type="match status" value="6"/>
</dbReference>
<dbReference type="PANTHER" id="PTHR47926">
    <property type="entry name" value="PENTATRICOPEPTIDE REPEAT-CONTAINING PROTEIN"/>
    <property type="match status" value="1"/>
</dbReference>
<dbReference type="SUPFAM" id="SSF48452">
    <property type="entry name" value="TPR-like"/>
    <property type="match status" value="2"/>
</dbReference>
<name>A0A059AII6_EUCGR</name>
<dbReference type="InterPro" id="IPR011990">
    <property type="entry name" value="TPR-like_helical_dom_sf"/>
</dbReference>
<sequence>MSRHHQDRPAIALLKHCLRISKTVDQLKQSHALILKTLPEPNPDSREDERLLPFLLVKLLRVPGDNLRYARYLFDEMPHGRTQFLWASLVRAHVAGGQFTRCISLYARMHRAGVSPSAFVFSSVLNACARAPALSKGKQVHVRVLNLGFLGNKIVETALLDMYAKSGAVSDARSIFDDMGGKDVVTWTAMIRGYSKLRMMEDARQLFDALETRNDMSWTTMVAGYANCGDMNAARELYDKMPGKNCVTWVAMIAGYGKIGDVTKAKRVFDEAQVKDAACWAAMLSCYAQNGYAMEALEMYREMRKLRVKINDVAVVGAISACTQLADIKMANELAVHVEETCCRMTNFLSGALINMHSRCGNIDQAQTEFRRMKNKDVISYSSMIRALSDHGKGLEALELFQEMLKDGIKPNHITFVSVLSACSHAGLVEEGLMHFSLMTKTFGIEPLIEHYSTIIDLLGRAGQLEKAYDIVIHSQGVCDAGVWGALLGACRVHGNVELGEMVARKLFAIEPENTGNYMLLADIYASVNRWEEAEKVKGLVSERGLRKLPGSSCI</sequence>
<dbReference type="InParanoid" id="A0A059AII6"/>
<accession>A0A059AII6</accession>
<evidence type="ECO:0000256" key="3">
    <source>
        <dbReference type="PROSITE-ProRule" id="PRU00708"/>
    </source>
</evidence>
<gene>
    <name evidence="4" type="ORF">EUGRSUZ_J02827</name>
</gene>
<dbReference type="KEGG" id="egr:104422995"/>
<dbReference type="eggNOG" id="KOG4197">
    <property type="taxonomic scope" value="Eukaryota"/>
</dbReference>
<organism evidence="4">
    <name type="scientific">Eucalyptus grandis</name>
    <name type="common">Flooded gum</name>
    <dbReference type="NCBI Taxonomy" id="71139"/>
    <lineage>
        <taxon>Eukaryota</taxon>
        <taxon>Viridiplantae</taxon>
        <taxon>Streptophyta</taxon>
        <taxon>Embryophyta</taxon>
        <taxon>Tracheophyta</taxon>
        <taxon>Spermatophyta</taxon>
        <taxon>Magnoliopsida</taxon>
        <taxon>eudicotyledons</taxon>
        <taxon>Gunneridae</taxon>
        <taxon>Pentapetalae</taxon>
        <taxon>rosids</taxon>
        <taxon>malvids</taxon>
        <taxon>Myrtales</taxon>
        <taxon>Myrtaceae</taxon>
        <taxon>Myrtoideae</taxon>
        <taxon>Eucalypteae</taxon>
        <taxon>Eucalyptus</taxon>
    </lineage>
</organism>
<comment type="similarity">
    <text evidence="2">Belongs to the PPR family. PCMP-E subfamily.</text>
</comment>
<dbReference type="Pfam" id="PF01535">
    <property type="entry name" value="PPR"/>
    <property type="match status" value="7"/>
</dbReference>
<evidence type="ECO:0000313" key="4">
    <source>
        <dbReference type="EMBL" id="KCW53554.1"/>
    </source>
</evidence>
<dbReference type="Gene3D" id="1.25.40.10">
    <property type="entry name" value="Tetratricopeptide repeat domain"/>
    <property type="match status" value="3"/>
</dbReference>
<dbReference type="Pfam" id="PF13041">
    <property type="entry name" value="PPR_2"/>
    <property type="match status" value="1"/>
</dbReference>
<feature type="repeat" description="PPR" evidence="3">
    <location>
        <begin position="214"/>
        <end position="248"/>
    </location>
</feature>
<dbReference type="Pfam" id="PF20431">
    <property type="entry name" value="E_motif"/>
    <property type="match status" value="1"/>
</dbReference>
<dbReference type="PROSITE" id="PS51375">
    <property type="entry name" value="PPR"/>
    <property type="match status" value="5"/>
</dbReference>
<dbReference type="EMBL" id="KK198762">
    <property type="protein sequence ID" value="KCW53554.1"/>
    <property type="molecule type" value="Genomic_DNA"/>
</dbReference>
<keyword evidence="1" id="KW-0677">Repeat</keyword>
<reference evidence="4" key="1">
    <citation type="submission" date="2013-07" db="EMBL/GenBank/DDBJ databases">
        <title>The genome of Eucalyptus grandis.</title>
        <authorList>
            <person name="Schmutz J."/>
            <person name="Hayes R."/>
            <person name="Myburg A."/>
            <person name="Tuskan G."/>
            <person name="Grattapaglia D."/>
            <person name="Rokhsar D.S."/>
        </authorList>
    </citation>
    <scope>NUCLEOTIDE SEQUENCE</scope>
    <source>
        <tissue evidence="4">Leaf extractions</tissue>
    </source>
</reference>
<evidence type="ECO:0000256" key="2">
    <source>
        <dbReference type="ARBA" id="ARBA00061659"/>
    </source>
</evidence>
<feature type="repeat" description="PPR" evidence="3">
    <location>
        <begin position="276"/>
        <end position="310"/>
    </location>
</feature>
<dbReference type="OrthoDB" id="185373at2759"/>
<dbReference type="AlphaFoldDB" id="A0A059AII6"/>
<dbReference type="PANTHER" id="PTHR47926:SF537">
    <property type="entry name" value="PENTACOTRIPEPTIDE-REPEAT REGION OF PRORP DOMAIN-CONTAINING PROTEIN"/>
    <property type="match status" value="1"/>
</dbReference>
<feature type="repeat" description="PPR" evidence="3">
    <location>
        <begin position="82"/>
        <end position="116"/>
    </location>
</feature>
<dbReference type="InterPro" id="IPR002885">
    <property type="entry name" value="PPR_rpt"/>
</dbReference>
<protein>
    <recommendedName>
        <fullName evidence="5">Pentacotripeptide-repeat region of PRORP domain-containing protein</fullName>
    </recommendedName>
</protein>
<dbReference type="GO" id="GO:0003723">
    <property type="term" value="F:RNA binding"/>
    <property type="evidence" value="ECO:0007669"/>
    <property type="project" value="InterPro"/>
</dbReference>
<dbReference type="GO" id="GO:0009451">
    <property type="term" value="P:RNA modification"/>
    <property type="evidence" value="ECO:0007669"/>
    <property type="project" value="InterPro"/>
</dbReference>
<dbReference type="InterPro" id="IPR046960">
    <property type="entry name" value="PPR_At4g14850-like_plant"/>
</dbReference>
<proteinExistence type="inferred from homology"/>
<dbReference type="OMA" id="KVGMMVD"/>
<dbReference type="FunFam" id="1.25.40.10:FF:001214">
    <property type="entry name" value="Pentatricopeptide repeat-containing protein At2g20540"/>
    <property type="match status" value="1"/>
</dbReference>
<feature type="repeat" description="PPR" evidence="3">
    <location>
        <begin position="183"/>
        <end position="213"/>
    </location>
</feature>
<dbReference type="Gramene" id="KCW53554">
    <property type="protein sequence ID" value="KCW53554"/>
    <property type="gene ID" value="EUGRSUZ_J02827"/>
</dbReference>
<dbReference type="FunFam" id="1.25.40.10:FF:000090">
    <property type="entry name" value="Pentatricopeptide repeat-containing protein, chloroplastic"/>
    <property type="match status" value="1"/>
</dbReference>